<evidence type="ECO:0000313" key="2">
    <source>
        <dbReference type="EMBL" id="SFF16826.1"/>
    </source>
</evidence>
<dbReference type="EMBL" id="FOLQ01000032">
    <property type="protein sequence ID" value="SFF16826.1"/>
    <property type="molecule type" value="Genomic_DNA"/>
</dbReference>
<gene>
    <name evidence="2" type="ORF">SAMN05216167_13238</name>
</gene>
<protein>
    <recommendedName>
        <fullName evidence="4">Por secretion system C-terminal sorting domain-containing protein</fullName>
    </recommendedName>
</protein>
<dbReference type="AlphaFoldDB" id="A0A1I2GJB3"/>
<dbReference type="Proteomes" id="UP000198598">
    <property type="component" value="Unassembled WGS sequence"/>
</dbReference>
<evidence type="ECO:0000256" key="1">
    <source>
        <dbReference type="SAM" id="SignalP"/>
    </source>
</evidence>
<dbReference type="OrthoDB" id="953291at2"/>
<keyword evidence="3" id="KW-1185">Reference proteome</keyword>
<feature type="signal peptide" evidence="1">
    <location>
        <begin position="1"/>
        <end position="21"/>
    </location>
</feature>
<reference evidence="2 3" key="1">
    <citation type="submission" date="2016-10" db="EMBL/GenBank/DDBJ databases">
        <authorList>
            <person name="de Groot N.N."/>
        </authorList>
    </citation>
    <scope>NUCLEOTIDE SEQUENCE [LARGE SCALE GENOMIC DNA]</scope>
    <source>
        <strain evidence="2 3">DSM 26130</strain>
    </source>
</reference>
<sequence length="403" mass="42863">MKNLLMLIAVLVSIGLSSAVAQPPRVYIDGNWYTHEQTAYIKCTTSPVLAVIDPACTDASCTAYKSIFVSTSSNFSHFNVNTNTEEIVLDYTNHYDGYIDVAYAGDPAICRVHIVQKPGAATFTATPSICSPSSTATYTLSVNYPFNSTNPLNIKWYTTGGVTVNGASSFTDSGVTISNVTVQATSFGTIYAHGEIPGCGNVAGAQDLAYVGTPGSSDITFNATGGGDNGSSFCIGNTRSYQANPNLPLSRYSYSWSIPSGSSNVSYFYSYGPNATITAGAAGGFLLQMNVTQSGCSSSGGSSRTFFISSCGGFRVANNPSSTKVTALFDPILDDQFIPESLRLSSEKNGIVKEIKIRGEYPNEEVKNGLQVEMDVHSLPRGTYYLQSINNAQKSESTRVVLQ</sequence>
<dbReference type="STRING" id="662367.SAMN05216167_13238"/>
<proteinExistence type="predicted"/>
<evidence type="ECO:0000313" key="3">
    <source>
        <dbReference type="Proteomes" id="UP000198598"/>
    </source>
</evidence>
<accession>A0A1I2GJB3</accession>
<name>A0A1I2GJB3_9BACT</name>
<dbReference type="RefSeq" id="WP_143100830.1">
    <property type="nucleotide sequence ID" value="NZ_FOLQ01000032.1"/>
</dbReference>
<evidence type="ECO:0008006" key="4">
    <source>
        <dbReference type="Google" id="ProtNLM"/>
    </source>
</evidence>
<organism evidence="2 3">
    <name type="scientific">Spirosoma endophyticum</name>
    <dbReference type="NCBI Taxonomy" id="662367"/>
    <lineage>
        <taxon>Bacteria</taxon>
        <taxon>Pseudomonadati</taxon>
        <taxon>Bacteroidota</taxon>
        <taxon>Cytophagia</taxon>
        <taxon>Cytophagales</taxon>
        <taxon>Cytophagaceae</taxon>
        <taxon>Spirosoma</taxon>
    </lineage>
</organism>
<keyword evidence="1" id="KW-0732">Signal</keyword>
<feature type="chain" id="PRO_5011704438" description="Por secretion system C-terminal sorting domain-containing protein" evidence="1">
    <location>
        <begin position="22"/>
        <end position="403"/>
    </location>
</feature>